<name>A0A517LCR7_9PEZI</name>
<evidence type="ECO:0000313" key="2">
    <source>
        <dbReference type="EMBL" id="QDS73430.1"/>
    </source>
</evidence>
<sequence length="180" mass="19161">MAPTTTKRARSSSLDEEMSDAPAQHHQQPAHKRLAVDLDDLSSAFESLSAAHVYLTPTKGHRPTAAKKVYNSSASTICTAAPASTSTICAGGEGTGASTICTGTPPAPRKQKATISSPRSSPFRHQKRAIKAPRSLLARLQNKSSLVSAAKAAAKERMMEEDAVDDGVEDMEELEDAMEW</sequence>
<proteinExistence type="predicted"/>
<reference evidence="2 3" key="1">
    <citation type="submission" date="2019-07" db="EMBL/GenBank/DDBJ databases">
        <title>Finished genome of Venturia effusa.</title>
        <authorList>
            <person name="Young C.A."/>
            <person name="Cox M.P."/>
            <person name="Ganley A.R.D."/>
            <person name="David W.J."/>
        </authorList>
    </citation>
    <scope>NUCLEOTIDE SEQUENCE [LARGE SCALE GENOMIC DNA]</scope>
    <source>
        <strain evidence="3">albino</strain>
    </source>
</reference>
<feature type="compositionally biased region" description="Acidic residues" evidence="1">
    <location>
        <begin position="161"/>
        <end position="180"/>
    </location>
</feature>
<feature type="region of interest" description="Disordered" evidence="1">
    <location>
        <begin position="158"/>
        <end position="180"/>
    </location>
</feature>
<dbReference type="Proteomes" id="UP000316270">
    <property type="component" value="Chromosome 9"/>
</dbReference>
<keyword evidence="3" id="KW-1185">Reference proteome</keyword>
<evidence type="ECO:0000313" key="3">
    <source>
        <dbReference type="Proteomes" id="UP000316270"/>
    </source>
</evidence>
<accession>A0A517LCR7</accession>
<dbReference type="EMBL" id="CP042193">
    <property type="protein sequence ID" value="QDS73430.1"/>
    <property type="molecule type" value="Genomic_DNA"/>
</dbReference>
<protein>
    <submittedName>
        <fullName evidence="2">Uncharacterized protein</fullName>
    </submittedName>
</protein>
<feature type="region of interest" description="Disordered" evidence="1">
    <location>
        <begin position="101"/>
        <end position="127"/>
    </location>
</feature>
<feature type="region of interest" description="Disordered" evidence="1">
    <location>
        <begin position="1"/>
        <end position="32"/>
    </location>
</feature>
<evidence type="ECO:0000256" key="1">
    <source>
        <dbReference type="SAM" id="MobiDB-lite"/>
    </source>
</evidence>
<gene>
    <name evidence="2" type="ORF">FKW77_008527</name>
</gene>
<dbReference type="AlphaFoldDB" id="A0A517LCR7"/>
<organism evidence="2 3">
    <name type="scientific">Venturia effusa</name>
    <dbReference type="NCBI Taxonomy" id="50376"/>
    <lineage>
        <taxon>Eukaryota</taxon>
        <taxon>Fungi</taxon>
        <taxon>Dikarya</taxon>
        <taxon>Ascomycota</taxon>
        <taxon>Pezizomycotina</taxon>
        <taxon>Dothideomycetes</taxon>
        <taxon>Pleosporomycetidae</taxon>
        <taxon>Venturiales</taxon>
        <taxon>Venturiaceae</taxon>
        <taxon>Venturia</taxon>
    </lineage>
</organism>